<dbReference type="PANTHER" id="PTHR45348:SF2">
    <property type="entry name" value="ZINC-TYPE ALCOHOL DEHYDROGENASE-LIKE PROTEIN C2E1P3.01"/>
    <property type="match status" value="1"/>
</dbReference>
<dbReference type="Proteomes" id="UP001055219">
    <property type="component" value="Unassembled WGS sequence"/>
</dbReference>
<dbReference type="SMART" id="SM00829">
    <property type="entry name" value="PKS_ER"/>
    <property type="match status" value="1"/>
</dbReference>
<dbReference type="SUPFAM" id="SSF51735">
    <property type="entry name" value="NAD(P)-binding Rossmann-fold domains"/>
    <property type="match status" value="1"/>
</dbReference>
<gene>
    <name evidence="4" type="ORF">J7T54_002483</name>
</gene>
<reference evidence="4" key="1">
    <citation type="journal article" date="2021" name="J Fungi (Basel)">
        <title>Genomic and Metabolomic Analyses of the Marine Fungus Emericellopsis cladophorae: Insights into Saltwater Adaptability Mechanisms and Its Biosynthetic Potential.</title>
        <authorList>
            <person name="Goncalves M.F.M."/>
            <person name="Hilario S."/>
            <person name="Van de Peer Y."/>
            <person name="Esteves A.C."/>
            <person name="Alves A."/>
        </authorList>
    </citation>
    <scope>NUCLEOTIDE SEQUENCE</scope>
    <source>
        <strain evidence="4">MUM 19.33</strain>
    </source>
</reference>
<proteinExistence type="inferred from homology"/>
<feature type="domain" description="Enoyl reductase (ER)" evidence="3">
    <location>
        <begin position="12"/>
        <end position="307"/>
    </location>
</feature>
<dbReference type="GO" id="GO:0016651">
    <property type="term" value="F:oxidoreductase activity, acting on NAD(P)H"/>
    <property type="evidence" value="ECO:0007669"/>
    <property type="project" value="InterPro"/>
</dbReference>
<dbReference type="SUPFAM" id="SSF50129">
    <property type="entry name" value="GroES-like"/>
    <property type="match status" value="1"/>
</dbReference>
<dbReference type="RefSeq" id="XP_051361983.1">
    <property type="nucleotide sequence ID" value="XM_051506636.1"/>
</dbReference>
<accession>A0A9Q0BCS9</accession>
<keyword evidence="2" id="KW-0560">Oxidoreductase</keyword>
<protein>
    <recommendedName>
        <fullName evidence="3">Enoyl reductase (ER) domain-containing protein</fullName>
    </recommendedName>
</protein>
<organism evidence="4 5">
    <name type="scientific">Emericellopsis cladophorae</name>
    <dbReference type="NCBI Taxonomy" id="2686198"/>
    <lineage>
        <taxon>Eukaryota</taxon>
        <taxon>Fungi</taxon>
        <taxon>Dikarya</taxon>
        <taxon>Ascomycota</taxon>
        <taxon>Pezizomycotina</taxon>
        <taxon>Sordariomycetes</taxon>
        <taxon>Hypocreomycetidae</taxon>
        <taxon>Hypocreales</taxon>
        <taxon>Bionectriaceae</taxon>
        <taxon>Emericellopsis</taxon>
    </lineage>
</organism>
<sequence length="483" mass="52525">MTTKAVVFVEKGRAEVQSVPVPKLRDEYMRVSVKAVGLNPTDWKHIDMPMADAGARIGCDYCGVVEEVGSKVTKKFGKGDRVAGFAHGGDLTQHENGAFAQQIVVKGDAQMKLPDNVSDTDAATLGVSVVTVGQGLYRTLGLPLPTEPAHNEDYVLIHGGSTATGIYGIQFARLSGYKVVATASPHNFGYLKELGAEQVFDYKSLTVGEDIRKYTDNKLKLGWDCTGSGSKIIASALSRDGGKYAAIIPPNEDEIKSVNPNVDGPHTTLGYAVLGESFSKFGKDFPAQPEEYEFVKKFTSIAQQLLVDGKLKAPRVILNRGGTGLESALKGLDELRGNKLGRFGDILATTPYMDARYSYVDTLLHCFGNSGDPFDVLQTALDHIFDMLLKDRSDSSAVGNIIPNINYDHGDISIPYIDIEKAGMFESLDVAWLDEHSMELRPVVVVALTKVRILLYLQAMRNSDMPPAAFFLPRFETSSVTSL</sequence>
<dbReference type="Pfam" id="PF08240">
    <property type="entry name" value="ADH_N"/>
    <property type="match status" value="1"/>
</dbReference>
<evidence type="ECO:0000256" key="1">
    <source>
        <dbReference type="ARBA" id="ARBA00008072"/>
    </source>
</evidence>
<dbReference type="AlphaFoldDB" id="A0A9Q0BCS9"/>
<dbReference type="OrthoDB" id="48317at2759"/>
<evidence type="ECO:0000313" key="4">
    <source>
        <dbReference type="EMBL" id="KAI6781127.1"/>
    </source>
</evidence>
<dbReference type="PANTHER" id="PTHR45348">
    <property type="entry name" value="HYPOTHETICAL OXIDOREDUCTASE (EUROFUNG)"/>
    <property type="match status" value="1"/>
</dbReference>
<evidence type="ECO:0000313" key="5">
    <source>
        <dbReference type="Proteomes" id="UP001055219"/>
    </source>
</evidence>
<dbReference type="Gene3D" id="3.90.180.10">
    <property type="entry name" value="Medium-chain alcohol dehydrogenases, catalytic domain"/>
    <property type="match status" value="1"/>
</dbReference>
<name>A0A9Q0BCS9_9HYPO</name>
<dbReference type="InterPro" id="IPR047122">
    <property type="entry name" value="Trans-enoyl_RdTase-like"/>
</dbReference>
<dbReference type="InterPro" id="IPR036291">
    <property type="entry name" value="NAD(P)-bd_dom_sf"/>
</dbReference>
<dbReference type="InterPro" id="IPR020843">
    <property type="entry name" value="ER"/>
</dbReference>
<dbReference type="EMBL" id="JAGIXG020000024">
    <property type="protein sequence ID" value="KAI6781127.1"/>
    <property type="molecule type" value="Genomic_DNA"/>
</dbReference>
<dbReference type="Gene3D" id="3.40.50.720">
    <property type="entry name" value="NAD(P)-binding Rossmann-like Domain"/>
    <property type="match status" value="1"/>
</dbReference>
<evidence type="ECO:0000256" key="2">
    <source>
        <dbReference type="ARBA" id="ARBA00023002"/>
    </source>
</evidence>
<evidence type="ECO:0000259" key="3">
    <source>
        <dbReference type="SMART" id="SM00829"/>
    </source>
</evidence>
<keyword evidence="5" id="KW-1185">Reference proteome</keyword>
<dbReference type="InterPro" id="IPR011032">
    <property type="entry name" value="GroES-like_sf"/>
</dbReference>
<reference evidence="4" key="2">
    <citation type="submission" date="2022-07" db="EMBL/GenBank/DDBJ databases">
        <authorList>
            <person name="Goncalves M.F.M."/>
            <person name="Hilario S."/>
            <person name="Van De Peer Y."/>
            <person name="Esteves A.C."/>
            <person name="Alves A."/>
        </authorList>
    </citation>
    <scope>NUCLEOTIDE SEQUENCE</scope>
    <source>
        <strain evidence="4">MUM 19.33</strain>
    </source>
</reference>
<dbReference type="InterPro" id="IPR013154">
    <property type="entry name" value="ADH-like_N"/>
</dbReference>
<comment type="caution">
    <text evidence="4">The sequence shown here is derived from an EMBL/GenBank/DDBJ whole genome shotgun (WGS) entry which is preliminary data.</text>
</comment>
<dbReference type="GeneID" id="75828995"/>
<dbReference type="Pfam" id="PF00107">
    <property type="entry name" value="ADH_zinc_N"/>
    <property type="match status" value="1"/>
</dbReference>
<comment type="similarity">
    <text evidence="1">Belongs to the zinc-containing alcohol dehydrogenase family.</text>
</comment>
<dbReference type="CDD" id="cd08249">
    <property type="entry name" value="enoyl_reductase_like"/>
    <property type="match status" value="1"/>
</dbReference>
<dbReference type="InterPro" id="IPR013149">
    <property type="entry name" value="ADH-like_C"/>
</dbReference>